<keyword evidence="3" id="KW-1185">Reference proteome</keyword>
<comment type="caution">
    <text evidence="2">The sequence shown here is derived from an EMBL/GenBank/DDBJ whole genome shotgun (WGS) entry which is preliminary data.</text>
</comment>
<evidence type="ECO:0000259" key="1">
    <source>
        <dbReference type="SMART" id="SM00832"/>
    </source>
</evidence>
<accession>A0A6A5EEU8</accession>
<sequence length="112" mass="12748">MPTCSSEQLLEKNVASQWIAMHEYIWSPQNPFYLCLEVNYTKISAAVSLFDLCSTDDTQKVLCLVLEAYAAACQNAQIQIGEWRNGTFCLFPPILLILIRSIICFLPTEWPL</sequence>
<dbReference type="AlphaFoldDB" id="A0A6A5EEU8"/>
<gene>
    <name evidence="2" type="ORF">PFLUV_G00083410</name>
</gene>
<evidence type="ECO:0000313" key="2">
    <source>
        <dbReference type="EMBL" id="KAF1387771.1"/>
    </source>
</evidence>
<name>A0A6A5EEU8_PERFL</name>
<protein>
    <recommendedName>
        <fullName evidence="1">VWF/SSPO/Zonadhesin-like cysteine-rich domain-containing protein</fullName>
    </recommendedName>
</protein>
<organism evidence="2 3">
    <name type="scientific">Perca fluviatilis</name>
    <name type="common">European perch</name>
    <dbReference type="NCBI Taxonomy" id="8168"/>
    <lineage>
        <taxon>Eukaryota</taxon>
        <taxon>Metazoa</taxon>
        <taxon>Chordata</taxon>
        <taxon>Craniata</taxon>
        <taxon>Vertebrata</taxon>
        <taxon>Euteleostomi</taxon>
        <taxon>Actinopterygii</taxon>
        <taxon>Neopterygii</taxon>
        <taxon>Teleostei</taxon>
        <taxon>Neoteleostei</taxon>
        <taxon>Acanthomorphata</taxon>
        <taxon>Eupercaria</taxon>
        <taxon>Perciformes</taxon>
        <taxon>Percoidei</taxon>
        <taxon>Percidae</taxon>
        <taxon>Percinae</taxon>
        <taxon>Perca</taxon>
    </lineage>
</organism>
<feature type="domain" description="VWF/SSPO/Zonadhesin-like cysteine-rich" evidence="1">
    <location>
        <begin position="12"/>
        <end position="90"/>
    </location>
</feature>
<reference evidence="2 3" key="1">
    <citation type="submission" date="2019-06" db="EMBL/GenBank/DDBJ databases">
        <title>A chromosome-scale genome assembly of the European perch, Perca fluviatilis.</title>
        <authorList>
            <person name="Roques C."/>
            <person name="Zahm M."/>
            <person name="Cabau C."/>
            <person name="Klopp C."/>
            <person name="Bouchez O."/>
            <person name="Donnadieu C."/>
            <person name="Kuhl H."/>
            <person name="Gislard M."/>
            <person name="Guendouz S."/>
            <person name="Journot L."/>
            <person name="Haffray P."/>
            <person name="Bestin A."/>
            <person name="Morvezen R."/>
            <person name="Feron R."/>
            <person name="Wen M."/>
            <person name="Jouanno E."/>
            <person name="Herpin A."/>
            <person name="Schartl M."/>
            <person name="Postlethwait J."/>
            <person name="Schaerlinger B."/>
            <person name="Chardard D."/>
            <person name="Lecocq T."/>
            <person name="Poncet C."/>
            <person name="Jaffrelo L."/>
            <person name="Lampietro C."/>
            <person name="Guiguen Y."/>
        </authorList>
    </citation>
    <scope>NUCLEOTIDE SEQUENCE [LARGE SCALE GENOMIC DNA]</scope>
    <source>
        <tissue evidence="2">Blood</tissue>
    </source>
</reference>
<evidence type="ECO:0000313" key="3">
    <source>
        <dbReference type="Proteomes" id="UP000465112"/>
    </source>
</evidence>
<dbReference type="InterPro" id="IPR014853">
    <property type="entry name" value="VWF/SSPO/ZAN-like_Cys-rich_dom"/>
</dbReference>
<dbReference type="EMBL" id="VHII01000007">
    <property type="protein sequence ID" value="KAF1387771.1"/>
    <property type="molecule type" value="Genomic_DNA"/>
</dbReference>
<proteinExistence type="predicted"/>
<dbReference type="Proteomes" id="UP000465112">
    <property type="component" value="Chromosome 7"/>
</dbReference>
<dbReference type="Pfam" id="PF08742">
    <property type="entry name" value="C8"/>
    <property type="match status" value="1"/>
</dbReference>
<dbReference type="SMART" id="SM00832">
    <property type="entry name" value="C8"/>
    <property type="match status" value="1"/>
</dbReference>